<accession>A0A8C5MIU6</accession>
<organism evidence="8 9">
    <name type="scientific">Leptobrachium leishanense</name>
    <name type="common">Leishan spiny toad</name>
    <dbReference type="NCBI Taxonomy" id="445787"/>
    <lineage>
        <taxon>Eukaryota</taxon>
        <taxon>Metazoa</taxon>
        <taxon>Chordata</taxon>
        <taxon>Craniata</taxon>
        <taxon>Vertebrata</taxon>
        <taxon>Euteleostomi</taxon>
        <taxon>Amphibia</taxon>
        <taxon>Batrachia</taxon>
        <taxon>Anura</taxon>
        <taxon>Pelobatoidea</taxon>
        <taxon>Megophryidae</taxon>
        <taxon>Leptobrachium</taxon>
    </lineage>
</organism>
<keyword evidence="3" id="KW-0999">Mitochondrion inner membrane</keyword>
<name>A0A8C5MIU6_9ANUR</name>
<dbReference type="PANTHER" id="PTHR28492">
    <property type="entry name" value="HYPOTHETICAL PROTEIN LOC691921"/>
    <property type="match status" value="1"/>
</dbReference>
<dbReference type="PANTHER" id="PTHR28492:SF1">
    <property type="entry name" value="UBIQUINOL-CYTOCHROME-C REDUCTASE COMPLEX ASSEMBLY FACTOR 6"/>
    <property type="match status" value="1"/>
</dbReference>
<evidence type="ECO:0000256" key="3">
    <source>
        <dbReference type="ARBA" id="ARBA00022792"/>
    </source>
</evidence>
<comment type="subcellular location">
    <subcellularLocation>
        <location evidence="1">Mitochondrion inner membrane</location>
        <topology evidence="1">Single-pass membrane protein</topology>
    </subcellularLocation>
</comment>
<gene>
    <name evidence="8" type="primary">UQCC6</name>
</gene>
<keyword evidence="9" id="KW-1185">Reference proteome</keyword>
<reference evidence="8" key="1">
    <citation type="submission" date="2025-08" db="UniProtKB">
        <authorList>
            <consortium name="Ensembl"/>
        </authorList>
    </citation>
    <scope>IDENTIFICATION</scope>
</reference>
<protein>
    <submittedName>
        <fullName evidence="8">Ubiquinol-cytochrome c reductase complex assembly factor 6</fullName>
    </submittedName>
</protein>
<dbReference type="OrthoDB" id="6139781at2759"/>
<dbReference type="Proteomes" id="UP000694569">
    <property type="component" value="Unplaced"/>
</dbReference>
<evidence type="ECO:0000313" key="9">
    <source>
        <dbReference type="Proteomes" id="UP000694569"/>
    </source>
</evidence>
<evidence type="ECO:0000256" key="6">
    <source>
        <dbReference type="ARBA" id="ARBA00023136"/>
    </source>
</evidence>
<sequence length="73" mass="8120">MPAGVSWSHYLKMFGASALSMFAGAELVHRYYRPDLSVPDVPPKPGELHTELLGLKGRESKPEMMVGLEHLKQ</sequence>
<keyword evidence="6" id="KW-0472">Membrane</keyword>
<proteinExistence type="inferred from homology"/>
<comment type="similarity">
    <text evidence="7">Belongs to the UQCC6 family.</text>
</comment>
<keyword evidence="4" id="KW-1133">Transmembrane helix</keyword>
<evidence type="ECO:0000313" key="8">
    <source>
        <dbReference type="Ensembl" id="ENSLLEP00000012742.1"/>
    </source>
</evidence>
<keyword evidence="2" id="KW-0812">Transmembrane</keyword>
<evidence type="ECO:0000256" key="1">
    <source>
        <dbReference type="ARBA" id="ARBA00004434"/>
    </source>
</evidence>
<reference evidence="8" key="2">
    <citation type="submission" date="2025-09" db="UniProtKB">
        <authorList>
            <consortium name="Ensembl"/>
        </authorList>
    </citation>
    <scope>IDENTIFICATION</scope>
</reference>
<dbReference type="Ensembl" id="ENSLLET00000013235.1">
    <property type="protein sequence ID" value="ENSLLEP00000012742.1"/>
    <property type="gene ID" value="ENSLLEG00000008039.1"/>
</dbReference>
<dbReference type="Pfam" id="PF14990">
    <property type="entry name" value="DUF4516"/>
    <property type="match status" value="1"/>
</dbReference>
<dbReference type="InterPro" id="IPR027858">
    <property type="entry name" value="BRAWNIN"/>
</dbReference>
<dbReference type="GO" id="GO:0034551">
    <property type="term" value="P:mitochondrial respiratory chain complex III assembly"/>
    <property type="evidence" value="ECO:0007669"/>
    <property type="project" value="InterPro"/>
</dbReference>
<evidence type="ECO:0000256" key="7">
    <source>
        <dbReference type="ARBA" id="ARBA00044944"/>
    </source>
</evidence>
<evidence type="ECO:0000256" key="5">
    <source>
        <dbReference type="ARBA" id="ARBA00023128"/>
    </source>
</evidence>
<evidence type="ECO:0000256" key="4">
    <source>
        <dbReference type="ARBA" id="ARBA00022989"/>
    </source>
</evidence>
<dbReference type="AlphaFoldDB" id="A0A8C5MIU6"/>
<dbReference type="GO" id="GO:0005743">
    <property type="term" value="C:mitochondrial inner membrane"/>
    <property type="evidence" value="ECO:0007669"/>
    <property type="project" value="UniProtKB-SubCell"/>
</dbReference>
<keyword evidence="5" id="KW-0496">Mitochondrion</keyword>
<dbReference type="GeneTree" id="ENSGT00390000007685"/>
<evidence type="ECO:0000256" key="2">
    <source>
        <dbReference type="ARBA" id="ARBA00022692"/>
    </source>
</evidence>